<feature type="non-terminal residue" evidence="1">
    <location>
        <position position="1"/>
    </location>
</feature>
<gene>
    <name evidence="1" type="ORF">S12H4_44303</name>
</gene>
<dbReference type="AlphaFoldDB" id="X1VVE4"/>
<evidence type="ECO:0000313" key="1">
    <source>
        <dbReference type="EMBL" id="GAJ14525.1"/>
    </source>
</evidence>
<accession>X1VVE4</accession>
<name>X1VVE4_9ZZZZ</name>
<sequence length="154" mass="16640">ARKQKLKDPLVVDAPALDQPTFDPDTGKPRIFQSGRIIESPDFAAIIDDQYDDLVATKTEGEPVDVGTPGKRQMITRTRLSPTEIKAKAIAGVDTFIASTGGMIAALCTPPTPPLFSNISCVFVCNSERRRFFSSISPIIGLTSISCNAWALRS</sequence>
<comment type="caution">
    <text evidence="1">The sequence shown here is derived from an EMBL/GenBank/DDBJ whole genome shotgun (WGS) entry which is preliminary data.</text>
</comment>
<dbReference type="EMBL" id="BARW01027286">
    <property type="protein sequence ID" value="GAJ14525.1"/>
    <property type="molecule type" value="Genomic_DNA"/>
</dbReference>
<protein>
    <submittedName>
        <fullName evidence="1">Uncharacterized protein</fullName>
    </submittedName>
</protein>
<proteinExistence type="predicted"/>
<reference evidence="1" key="1">
    <citation type="journal article" date="2014" name="Front. Microbiol.">
        <title>High frequency of phylogenetically diverse reductive dehalogenase-homologous genes in deep subseafloor sedimentary metagenomes.</title>
        <authorList>
            <person name="Kawai M."/>
            <person name="Futagami T."/>
            <person name="Toyoda A."/>
            <person name="Takaki Y."/>
            <person name="Nishi S."/>
            <person name="Hori S."/>
            <person name="Arai W."/>
            <person name="Tsubouchi T."/>
            <person name="Morono Y."/>
            <person name="Uchiyama I."/>
            <person name="Ito T."/>
            <person name="Fujiyama A."/>
            <person name="Inagaki F."/>
            <person name="Takami H."/>
        </authorList>
    </citation>
    <scope>NUCLEOTIDE SEQUENCE</scope>
    <source>
        <strain evidence="1">Expedition CK06-06</strain>
    </source>
</reference>
<organism evidence="1">
    <name type="scientific">marine sediment metagenome</name>
    <dbReference type="NCBI Taxonomy" id="412755"/>
    <lineage>
        <taxon>unclassified sequences</taxon>
        <taxon>metagenomes</taxon>
        <taxon>ecological metagenomes</taxon>
    </lineage>
</organism>